<accession>A0ABN6J1H6</accession>
<dbReference type="Proteomes" id="UP000824633">
    <property type="component" value="Chromosome"/>
</dbReference>
<proteinExistence type="predicted"/>
<name>A0ABN6J1H6_9CLOT</name>
<organism evidence="1 2">
    <name type="scientific">Clostridium gelidum</name>
    <dbReference type="NCBI Taxonomy" id="704125"/>
    <lineage>
        <taxon>Bacteria</taxon>
        <taxon>Bacillati</taxon>
        <taxon>Bacillota</taxon>
        <taxon>Clostridia</taxon>
        <taxon>Eubacteriales</taxon>
        <taxon>Clostridiaceae</taxon>
        <taxon>Clostridium</taxon>
    </lineage>
</organism>
<sequence>MICLWYGIGEIEELKEAKITLSFGNTIRSFSLKVLFDNSLIEK</sequence>
<keyword evidence="2" id="KW-1185">Reference proteome</keyword>
<protein>
    <submittedName>
        <fullName evidence="1">Uncharacterized protein</fullName>
    </submittedName>
</protein>
<evidence type="ECO:0000313" key="2">
    <source>
        <dbReference type="Proteomes" id="UP000824633"/>
    </source>
</evidence>
<gene>
    <name evidence="1" type="ORF">psyc5s11_36350</name>
</gene>
<reference evidence="2" key="1">
    <citation type="submission" date="2021-07" db="EMBL/GenBank/DDBJ databases">
        <title>Complete genome sequencing of a Clostridium isolate.</title>
        <authorList>
            <person name="Ueki A."/>
            <person name="Tonouchi A."/>
        </authorList>
    </citation>
    <scope>NUCLEOTIDE SEQUENCE [LARGE SCALE GENOMIC DNA]</scope>
    <source>
        <strain evidence="2">C5S11</strain>
    </source>
</reference>
<dbReference type="EMBL" id="AP024849">
    <property type="protein sequence ID" value="BCZ47568.1"/>
    <property type="molecule type" value="Genomic_DNA"/>
</dbReference>
<evidence type="ECO:0000313" key="1">
    <source>
        <dbReference type="EMBL" id="BCZ47568.1"/>
    </source>
</evidence>